<accession>A0AAJ0M1G2</accession>
<dbReference type="GO" id="GO:0006281">
    <property type="term" value="P:DNA repair"/>
    <property type="evidence" value="ECO:0007669"/>
    <property type="project" value="TreeGrafter"/>
</dbReference>
<organism evidence="9 10">
    <name type="scientific">Chaetomium strumarium</name>
    <dbReference type="NCBI Taxonomy" id="1170767"/>
    <lineage>
        <taxon>Eukaryota</taxon>
        <taxon>Fungi</taxon>
        <taxon>Dikarya</taxon>
        <taxon>Ascomycota</taxon>
        <taxon>Pezizomycotina</taxon>
        <taxon>Sordariomycetes</taxon>
        <taxon>Sordariomycetidae</taxon>
        <taxon>Sordariales</taxon>
        <taxon>Chaetomiaceae</taxon>
        <taxon>Chaetomium</taxon>
    </lineage>
</organism>
<comment type="caution">
    <text evidence="9">The sequence shown here is derived from an EMBL/GenBank/DDBJ whole genome shotgun (WGS) entry which is preliminary data.</text>
</comment>
<dbReference type="Gene3D" id="3.40.50.300">
    <property type="entry name" value="P-loop containing nucleotide triphosphate hydrolases"/>
    <property type="match status" value="2"/>
</dbReference>
<dbReference type="CDD" id="cd18793">
    <property type="entry name" value="SF2_C_SNF"/>
    <property type="match status" value="1"/>
</dbReference>
<dbReference type="InterPro" id="IPR049730">
    <property type="entry name" value="SNF2/RAD54-like_C"/>
</dbReference>
<dbReference type="PROSITE" id="PS50089">
    <property type="entry name" value="ZF_RING_2"/>
    <property type="match status" value="1"/>
</dbReference>
<keyword evidence="6" id="KW-0862">Zinc</keyword>
<dbReference type="RefSeq" id="XP_062721168.1">
    <property type="nucleotide sequence ID" value="XM_062862506.1"/>
</dbReference>
<evidence type="ECO:0000313" key="10">
    <source>
        <dbReference type="Proteomes" id="UP001273166"/>
    </source>
</evidence>
<dbReference type="EMBL" id="JAUDZG010000004">
    <property type="protein sequence ID" value="KAK3305388.1"/>
    <property type="molecule type" value="Genomic_DNA"/>
</dbReference>
<keyword evidence="10" id="KW-1185">Reference proteome</keyword>
<dbReference type="GO" id="GO:0008270">
    <property type="term" value="F:zinc ion binding"/>
    <property type="evidence" value="ECO:0007669"/>
    <property type="project" value="UniProtKB-KW"/>
</dbReference>
<keyword evidence="6" id="KW-0479">Metal-binding</keyword>
<evidence type="ECO:0000259" key="8">
    <source>
        <dbReference type="PROSITE" id="PS50089"/>
    </source>
</evidence>
<feature type="compositionally biased region" description="Polar residues" evidence="7">
    <location>
        <begin position="23"/>
        <end position="34"/>
    </location>
</feature>
<evidence type="ECO:0000256" key="4">
    <source>
        <dbReference type="ARBA" id="ARBA00022801"/>
    </source>
</evidence>
<dbReference type="GO" id="GO:0008094">
    <property type="term" value="F:ATP-dependent activity, acting on DNA"/>
    <property type="evidence" value="ECO:0007669"/>
    <property type="project" value="TreeGrafter"/>
</dbReference>
<evidence type="ECO:0000256" key="6">
    <source>
        <dbReference type="PROSITE-ProRule" id="PRU00175"/>
    </source>
</evidence>
<dbReference type="Pfam" id="PF00145">
    <property type="entry name" value="DNA_methylase"/>
    <property type="match status" value="1"/>
</dbReference>
<feature type="region of interest" description="Disordered" evidence="7">
    <location>
        <begin position="1"/>
        <end position="97"/>
    </location>
</feature>
<feature type="domain" description="RING-type" evidence="8">
    <location>
        <begin position="2188"/>
        <end position="2224"/>
    </location>
</feature>
<keyword evidence="4" id="KW-0378">Hydrolase</keyword>
<dbReference type="Pfam" id="PF00176">
    <property type="entry name" value="SNF2-rel_dom"/>
    <property type="match status" value="1"/>
</dbReference>
<dbReference type="InterPro" id="IPR027417">
    <property type="entry name" value="P-loop_NTPase"/>
</dbReference>
<keyword evidence="6" id="KW-0863">Zinc-finger</keyword>
<dbReference type="InterPro" id="IPR001525">
    <property type="entry name" value="C5_MeTfrase"/>
</dbReference>
<dbReference type="GO" id="GO:0008168">
    <property type="term" value="F:methyltransferase activity"/>
    <property type="evidence" value="ECO:0007669"/>
    <property type="project" value="UniProtKB-KW"/>
</dbReference>
<dbReference type="Gene3D" id="3.40.50.150">
    <property type="entry name" value="Vaccinia Virus protein VP39"/>
    <property type="match status" value="1"/>
</dbReference>
<dbReference type="GO" id="GO:0005524">
    <property type="term" value="F:ATP binding"/>
    <property type="evidence" value="ECO:0007669"/>
    <property type="project" value="UniProtKB-KW"/>
</dbReference>
<dbReference type="InterPro" id="IPR000330">
    <property type="entry name" value="SNF2_N"/>
</dbReference>
<keyword evidence="3" id="KW-0547">Nucleotide-binding</keyword>
<proteinExistence type="predicted"/>
<evidence type="ECO:0000256" key="7">
    <source>
        <dbReference type="SAM" id="MobiDB-lite"/>
    </source>
</evidence>
<keyword evidence="5" id="KW-0067">ATP-binding</keyword>
<feature type="compositionally biased region" description="Basic residues" evidence="7">
    <location>
        <begin position="11"/>
        <end position="20"/>
    </location>
</feature>
<dbReference type="SUPFAM" id="SSF52540">
    <property type="entry name" value="P-loop containing nucleoside triphosphate hydrolases"/>
    <property type="match status" value="2"/>
</dbReference>
<name>A0AAJ0M1G2_9PEZI</name>
<keyword evidence="2" id="KW-0808">Transferase</keyword>
<sequence>MTQVMADQKQRAPRARSRKRLSSEASDLASQNANGGRRALRKRQKVAPKDQESGTSSAQEAAVDGSRTVDDSSGESETDETGETGEKLKVKIDRSLKPISDPREMMQDMVSRLQPEAFRKSPIKLRVATICSGTDAPIFALNLLQDGLRALGYGPGLVYEQLFSCEIEPFKQGFIRRNLPSGTPIFRDVVEMARAGPNGLAMTAGGSKERVPDREEKQLDILFAGCSCVDYSNMNTNKPDGSVPSLDRHLKPQSATVGNAPKRARGKGEAGHREGPKDSSASPVALDWAFIRDLDPALDELLDSKAGESARTFFAAVKLINDLRPRFVVLENVCGAPWDMYTKHIFPKIGYVAKAERVDSKDFYVPQTRQRGYLVAIDAQYFGIGLATKIAAEWLLMLLKCKRLPSVAVTDFLHPSDDPSLVLARADMEGKTTESSDWAMCSLRHTDARHAHGLRRDENPFSNKVMRNGRLIYACYPSHSWVRFWQIQVPRIIDVMDIAFAVNNGKGCDLGFKTAMIDVSQNVDRNNYVRRTPAWKFGIVGCITPSGVPIITDHMRPVTGSEALALQGLPVDELVISTESQAQLRDLAGNAMTLTVVGAVTLCLLFAATKLAPDHLDGMPSSQPKAGLYLQQAPEEDDKSLGAGRSSIATIHVGLLLPLAEQMRRVCHCARTASEVFVCSACGATACAACRGNPVHDFGTTPVAGPELSIERGKVQLKRLLPNAVALYLPPSIIVPDAKGRYGPAVHDALAGRHVYYFDTIRVTDVVTVCYKAAKTIARLVLSPDGNGTCCWYLYFAPWHPERTQLSARFDVNQPIARGLIPQGAAVPQWSFWVPKEIKLKLQLTADAAAGALVASDLSFADDPGSDPSLLAWKRTVEQKVCGVYVHHPKCGTPGCALRIRQGSDPAAARVFMMWESEALRAPRKDHFVWTDTARRTETVKMEPHEYREVFLRATPALTWADVGACTTRPGPIDVFWSGYWSSSASPGPSDAPNLKPVGDMVRIHWAPTETIQDSACHARGQDPVTSMPVLATITATFRGFPMPSTRVAKVDARATNNDYFVFPANTYDGFLRLFAFLSAELQVSRVPADLADFPHLRGEWVPVGHCSMCSVMPPEIAVYAQENRKKGLFLIEDPAQAGLFERQYQELPRAVAVAARLLQGGDDGGGDGESTMDIRLLMQPKTLVSRALEYLIQAHPTASRGRFALTSQANTAFRVTLEFAATPSITGLAPFADSLRPCGHTLNPGIDLTKKKYVPPSDGPPRFCRDLGRGRGRVRVEHELRPSQKEAVIWMMQRELVPIDFVKSEIEEEVVAPLNLRVVGKAEWANSFPYSARGGVVAHDIGYGKTVVTLALLDYMREYDLNESVAERMEKVDGAWAAELSGYFKHSGDAADALLQNATASGPFFRHLSATLVIVPKHITDQWALEAEKFLGLKHPKVLIIKTSRSFYDPLKLKELEEAEIIILSSAVFTSGFMDRLQKVAGRGPDYPRGLPERALEIWYQQALRNQRILTACYLAGPAPGVTHDEHMSTIRNDVFGRLVERQQAEINELVGKQVKGTSRKDAKKGATKNGKRAAAKTAPEQQNEGDNTEQETTASKLEDHEWDISWLHNCSFARVIWDECSYDDDNHIRLFVANAAANAKWLISGTPKLFALEQVCKMAAVFGIHVARPEQRMMPGLPAVTEGPKLHPMTKSEEFHMFSSRIRSAVVAAERHSRGQAFVSSFFRANHLAEEVEIEVEELVVPVAMTASTAMRYHLLNQEVFDAGYDYSALPAHARDAVKLKGGDLVHRDTQAQAKMLLGLVACGLGRETASLNACRQQLSKRLHNLGDHMKLLWDKVMWLRRWVQVAFHQGDAQATNQRDQDALAPLARVDAMCDALTKALSGDRGFEDFEDFDGIDMFQHEVAVVAGQRQPKQLAQAASSGPDFLRAAWAPQFTGDWREKYSVNKALYTWIDFFHVDEGAWMQFVDTLTEAQLRLLAEDICWLRYKLDPDAEPLKRQLPDPSSFLKSALTSRDIPTTIDGNSALDSSRVLDVLSKERLQKFVSECMQSREKGAPRTWDMERKRFTERDDVPKSKQALRQRFAELNLHFREGVSIGELQKLLWQHENGYAGIDKYRDGRAAPDQHLQLAIAQDLEALQDELKRTMVHLNKTTDDFRTTWRESNFVTAYSSLACADDKDSVVSGKRCGGCHQPLESASSSFLVVGCGHFLCHGCQSAAEFYCPAKGCPAFVHQRPILPCSQVPGASDDEGHTKAAEVADFIKNRIPSDEYVLVFGQYGPFIDALEKAIKDAGVECLNLASLSDEMVSQGLEDFKAARAGRVLLLDMDSETSAGSNLTIASRIVFASPYMHHDEDHQVRTVLQARGRCIRTGQTNKVHVYHFMVSGTIEEENLRKFGRVNPAVKKFFGETEEEEDDEVAGTTDYY</sequence>
<dbReference type="InterPro" id="IPR001841">
    <property type="entry name" value="Znf_RING"/>
</dbReference>
<dbReference type="PANTHER" id="PTHR45626:SF26">
    <property type="entry name" value="FAMILY HELICASE, PUTATIVE (AFU_ORTHOLOGUE AFUA_2G09120)-RELATED"/>
    <property type="match status" value="1"/>
</dbReference>
<feature type="compositionally biased region" description="Basic and acidic residues" evidence="7">
    <location>
        <begin position="84"/>
        <end position="97"/>
    </location>
</feature>
<reference evidence="9" key="1">
    <citation type="journal article" date="2023" name="Mol. Phylogenet. Evol.">
        <title>Genome-scale phylogeny and comparative genomics of the fungal order Sordariales.</title>
        <authorList>
            <person name="Hensen N."/>
            <person name="Bonometti L."/>
            <person name="Westerberg I."/>
            <person name="Brannstrom I.O."/>
            <person name="Guillou S."/>
            <person name="Cros-Aarteil S."/>
            <person name="Calhoun S."/>
            <person name="Haridas S."/>
            <person name="Kuo A."/>
            <person name="Mondo S."/>
            <person name="Pangilinan J."/>
            <person name="Riley R."/>
            <person name="LaButti K."/>
            <person name="Andreopoulos B."/>
            <person name="Lipzen A."/>
            <person name="Chen C."/>
            <person name="Yan M."/>
            <person name="Daum C."/>
            <person name="Ng V."/>
            <person name="Clum A."/>
            <person name="Steindorff A."/>
            <person name="Ohm R.A."/>
            <person name="Martin F."/>
            <person name="Silar P."/>
            <person name="Natvig D.O."/>
            <person name="Lalanne C."/>
            <person name="Gautier V."/>
            <person name="Ament-Velasquez S.L."/>
            <person name="Kruys A."/>
            <person name="Hutchinson M.I."/>
            <person name="Powell A.J."/>
            <person name="Barry K."/>
            <person name="Miller A.N."/>
            <person name="Grigoriev I.V."/>
            <person name="Debuchy R."/>
            <person name="Gladieux P."/>
            <person name="Hiltunen Thoren M."/>
            <person name="Johannesson H."/>
        </authorList>
    </citation>
    <scope>NUCLEOTIDE SEQUENCE</scope>
    <source>
        <strain evidence="9">CBS 333.67</strain>
    </source>
</reference>
<dbReference type="GO" id="GO:0032259">
    <property type="term" value="P:methylation"/>
    <property type="evidence" value="ECO:0007669"/>
    <property type="project" value="UniProtKB-KW"/>
</dbReference>
<dbReference type="GO" id="GO:0016787">
    <property type="term" value="F:hydrolase activity"/>
    <property type="evidence" value="ECO:0007669"/>
    <property type="project" value="UniProtKB-KW"/>
</dbReference>
<dbReference type="SUPFAM" id="SSF53335">
    <property type="entry name" value="S-adenosyl-L-methionine-dependent methyltransferases"/>
    <property type="match status" value="1"/>
</dbReference>
<evidence type="ECO:0000256" key="1">
    <source>
        <dbReference type="ARBA" id="ARBA00022603"/>
    </source>
</evidence>
<evidence type="ECO:0000256" key="5">
    <source>
        <dbReference type="ARBA" id="ARBA00022840"/>
    </source>
</evidence>
<reference evidence="9" key="2">
    <citation type="submission" date="2023-06" db="EMBL/GenBank/DDBJ databases">
        <authorList>
            <consortium name="Lawrence Berkeley National Laboratory"/>
            <person name="Mondo S.J."/>
            <person name="Hensen N."/>
            <person name="Bonometti L."/>
            <person name="Westerberg I."/>
            <person name="Brannstrom I.O."/>
            <person name="Guillou S."/>
            <person name="Cros-Aarteil S."/>
            <person name="Calhoun S."/>
            <person name="Haridas S."/>
            <person name="Kuo A."/>
            <person name="Pangilinan J."/>
            <person name="Riley R."/>
            <person name="Labutti K."/>
            <person name="Andreopoulos B."/>
            <person name="Lipzen A."/>
            <person name="Chen C."/>
            <person name="Yanf M."/>
            <person name="Daum C."/>
            <person name="Ng V."/>
            <person name="Clum A."/>
            <person name="Steindorff A."/>
            <person name="Ohm R."/>
            <person name="Martin F."/>
            <person name="Silar P."/>
            <person name="Natvig D."/>
            <person name="Lalanne C."/>
            <person name="Gautier V."/>
            <person name="Ament-Velasquez S.L."/>
            <person name="Kruys A."/>
            <person name="Hutchinson M.I."/>
            <person name="Powell A.J."/>
            <person name="Barry K."/>
            <person name="Miller A.N."/>
            <person name="Grigoriev I.V."/>
            <person name="Debuchy R."/>
            <person name="Gladieux P."/>
            <person name="Thoren M.H."/>
            <person name="Johannesson H."/>
        </authorList>
    </citation>
    <scope>NUCLEOTIDE SEQUENCE</scope>
    <source>
        <strain evidence="9">CBS 333.67</strain>
    </source>
</reference>
<dbReference type="InterPro" id="IPR029063">
    <property type="entry name" value="SAM-dependent_MTases_sf"/>
</dbReference>
<dbReference type="InterPro" id="IPR014001">
    <property type="entry name" value="Helicase_ATP-bd"/>
</dbReference>
<gene>
    <name evidence="9" type="ORF">B0T15DRAFT_195642</name>
</gene>
<dbReference type="PANTHER" id="PTHR45626">
    <property type="entry name" value="TRANSCRIPTION TERMINATION FACTOR 2-RELATED"/>
    <property type="match status" value="1"/>
</dbReference>
<feature type="compositionally biased region" description="Basic and acidic residues" evidence="7">
    <location>
        <begin position="266"/>
        <end position="277"/>
    </location>
</feature>
<feature type="compositionally biased region" description="Acidic residues" evidence="7">
    <location>
        <begin position="72"/>
        <end position="83"/>
    </location>
</feature>
<evidence type="ECO:0000256" key="2">
    <source>
        <dbReference type="ARBA" id="ARBA00022679"/>
    </source>
</evidence>
<evidence type="ECO:0000256" key="3">
    <source>
        <dbReference type="ARBA" id="ARBA00022741"/>
    </source>
</evidence>
<protein>
    <recommendedName>
        <fullName evidence="8">RING-type domain-containing protein</fullName>
    </recommendedName>
</protein>
<feature type="compositionally biased region" description="Polar residues" evidence="7">
    <location>
        <begin position="1581"/>
        <end position="1597"/>
    </location>
</feature>
<keyword evidence="1" id="KW-0489">Methyltransferase</keyword>
<feature type="region of interest" description="Disordered" evidence="7">
    <location>
        <begin position="239"/>
        <end position="281"/>
    </location>
</feature>
<dbReference type="InterPro" id="IPR050628">
    <property type="entry name" value="SNF2_RAD54_helicase_TF"/>
</dbReference>
<dbReference type="GO" id="GO:0005634">
    <property type="term" value="C:nucleus"/>
    <property type="evidence" value="ECO:0007669"/>
    <property type="project" value="TreeGrafter"/>
</dbReference>
<evidence type="ECO:0000313" key="9">
    <source>
        <dbReference type="EMBL" id="KAK3305388.1"/>
    </source>
</evidence>
<dbReference type="Proteomes" id="UP001273166">
    <property type="component" value="Unassembled WGS sequence"/>
</dbReference>
<feature type="region of interest" description="Disordered" evidence="7">
    <location>
        <begin position="1553"/>
        <end position="1597"/>
    </location>
</feature>
<feature type="compositionally biased region" description="Basic residues" evidence="7">
    <location>
        <begin position="1567"/>
        <end position="1576"/>
    </location>
</feature>
<dbReference type="SMART" id="SM00487">
    <property type="entry name" value="DEXDc"/>
    <property type="match status" value="1"/>
</dbReference>
<dbReference type="GeneID" id="87881335"/>